<gene>
    <name evidence="2" type="primary">LOC108819694</name>
</gene>
<name>A0A9W3CCP4_RAPSA</name>
<dbReference type="KEGG" id="rsz:108819694"/>
<sequence length="141" mass="16458">MDTKDVKGLGYSMKMNLFLLKLVHVGDQFLHRWEQTKIHNGHPPPNKRSKFGRIRELEGLIPGARLINSGGGNMVLFWDHFVDMDRLEIWCAEISLERRQDEGGGGDEIWGKTEWSNVVMTFEPWRHHHKLLHSVSKFNVR</sequence>
<proteinExistence type="predicted"/>
<accession>A0A9W3CCP4</accession>
<evidence type="ECO:0000313" key="1">
    <source>
        <dbReference type="Proteomes" id="UP000504610"/>
    </source>
</evidence>
<evidence type="ECO:0000313" key="2">
    <source>
        <dbReference type="RefSeq" id="XP_056849246.1"/>
    </source>
</evidence>
<dbReference type="OrthoDB" id="1086576at2759"/>
<protein>
    <submittedName>
        <fullName evidence="2">F-box/kelch-repeat protein At3g24610</fullName>
    </submittedName>
</protein>
<dbReference type="AlphaFoldDB" id="A0A9W3CCP4"/>
<dbReference type="Proteomes" id="UP000504610">
    <property type="component" value="Chromosome 8"/>
</dbReference>
<dbReference type="RefSeq" id="XP_056849246.1">
    <property type="nucleotide sequence ID" value="XM_056993266.1"/>
</dbReference>
<dbReference type="GeneID" id="108819694"/>
<organism evidence="1 2">
    <name type="scientific">Raphanus sativus</name>
    <name type="common">Radish</name>
    <name type="synonym">Raphanus raphanistrum var. sativus</name>
    <dbReference type="NCBI Taxonomy" id="3726"/>
    <lineage>
        <taxon>Eukaryota</taxon>
        <taxon>Viridiplantae</taxon>
        <taxon>Streptophyta</taxon>
        <taxon>Embryophyta</taxon>
        <taxon>Tracheophyta</taxon>
        <taxon>Spermatophyta</taxon>
        <taxon>Magnoliopsida</taxon>
        <taxon>eudicotyledons</taxon>
        <taxon>Gunneridae</taxon>
        <taxon>Pentapetalae</taxon>
        <taxon>rosids</taxon>
        <taxon>malvids</taxon>
        <taxon>Brassicales</taxon>
        <taxon>Brassicaceae</taxon>
        <taxon>Brassiceae</taxon>
        <taxon>Raphanus</taxon>
    </lineage>
</organism>
<reference evidence="1" key="1">
    <citation type="journal article" date="2019" name="Database">
        <title>The radish genome database (RadishGD): an integrated information resource for radish genomics.</title>
        <authorList>
            <person name="Yu H.J."/>
            <person name="Baek S."/>
            <person name="Lee Y.J."/>
            <person name="Cho A."/>
            <person name="Mun J.H."/>
        </authorList>
    </citation>
    <scope>NUCLEOTIDE SEQUENCE [LARGE SCALE GENOMIC DNA]</scope>
    <source>
        <strain evidence="1">cv. WK10039</strain>
    </source>
</reference>
<reference evidence="2" key="2">
    <citation type="submission" date="2025-08" db="UniProtKB">
        <authorList>
            <consortium name="RefSeq"/>
        </authorList>
    </citation>
    <scope>IDENTIFICATION</scope>
    <source>
        <tissue evidence="2">Leaf</tissue>
    </source>
</reference>
<keyword evidence="1" id="KW-1185">Reference proteome</keyword>